<evidence type="ECO:0000259" key="12">
    <source>
        <dbReference type="Pfam" id="PF14008"/>
    </source>
</evidence>
<evidence type="ECO:0000313" key="15">
    <source>
        <dbReference type="EMBL" id="GFP89574.1"/>
    </source>
</evidence>
<organism evidence="15 16">
    <name type="scientific">Phtheirospermum japonicum</name>
    <dbReference type="NCBI Taxonomy" id="374723"/>
    <lineage>
        <taxon>Eukaryota</taxon>
        <taxon>Viridiplantae</taxon>
        <taxon>Streptophyta</taxon>
        <taxon>Embryophyta</taxon>
        <taxon>Tracheophyta</taxon>
        <taxon>Spermatophyta</taxon>
        <taxon>Magnoliopsida</taxon>
        <taxon>eudicotyledons</taxon>
        <taxon>Gunneridae</taxon>
        <taxon>Pentapetalae</taxon>
        <taxon>asterids</taxon>
        <taxon>lamiids</taxon>
        <taxon>Lamiales</taxon>
        <taxon>Orobanchaceae</taxon>
        <taxon>Orobanchaceae incertae sedis</taxon>
        <taxon>Phtheirospermum</taxon>
    </lineage>
</organism>
<dbReference type="InterPro" id="IPR041792">
    <property type="entry name" value="MPP_PAP"/>
</dbReference>
<comment type="cofactor">
    <cofactor evidence="2">
        <name>Fe cation</name>
        <dbReference type="ChEBI" id="CHEBI:24875"/>
    </cofactor>
</comment>
<keyword evidence="16" id="KW-1185">Reference proteome</keyword>
<comment type="cofactor">
    <cofactor evidence="1">
        <name>Zn(2+)</name>
        <dbReference type="ChEBI" id="CHEBI:29105"/>
    </cofactor>
</comment>
<keyword evidence="6" id="KW-0964">Secreted</keyword>
<dbReference type="AlphaFoldDB" id="A0A830BZE3"/>
<comment type="caution">
    <text evidence="15">The sequence shown here is derived from an EMBL/GenBank/DDBJ whole genome shotgun (WGS) entry which is preliminary data.</text>
</comment>
<evidence type="ECO:0000313" key="16">
    <source>
        <dbReference type="Proteomes" id="UP000653305"/>
    </source>
</evidence>
<keyword evidence="8" id="KW-0862">Zinc</keyword>
<dbReference type="EMBL" id="BMAC01000195">
    <property type="protein sequence ID" value="GFP89574.1"/>
    <property type="molecule type" value="Genomic_DNA"/>
</dbReference>
<keyword evidence="10" id="KW-0378">Hydrolase</keyword>
<dbReference type="Pfam" id="PF00149">
    <property type="entry name" value="Metallophos"/>
    <property type="match status" value="1"/>
</dbReference>
<dbReference type="SUPFAM" id="SSF49363">
    <property type="entry name" value="Purple acid phosphatase, N-terminal domain"/>
    <property type="match status" value="1"/>
</dbReference>
<evidence type="ECO:0000256" key="7">
    <source>
        <dbReference type="ARBA" id="ARBA00022729"/>
    </source>
</evidence>
<dbReference type="GO" id="GO:0005576">
    <property type="term" value="C:extracellular region"/>
    <property type="evidence" value="ECO:0007669"/>
    <property type="project" value="UniProtKB-SubCell"/>
</dbReference>
<proteinExistence type="inferred from homology"/>
<comment type="subunit">
    <text evidence="5">Homodimer.</text>
</comment>
<dbReference type="InterPro" id="IPR015914">
    <property type="entry name" value="PAPs_N"/>
</dbReference>
<dbReference type="PANTHER" id="PTHR45778:SF3">
    <property type="entry name" value="PURPLE ACID PHOSPHATASE"/>
    <property type="match status" value="1"/>
</dbReference>
<dbReference type="GO" id="GO:0003993">
    <property type="term" value="F:acid phosphatase activity"/>
    <property type="evidence" value="ECO:0007669"/>
    <property type="project" value="UniProtKB-EC"/>
</dbReference>
<dbReference type="Pfam" id="PF14008">
    <property type="entry name" value="Metallophos_C"/>
    <property type="match status" value="1"/>
</dbReference>
<dbReference type="CDD" id="cd00839">
    <property type="entry name" value="MPP_PAPs"/>
    <property type="match status" value="1"/>
</dbReference>
<keyword evidence="7 10" id="KW-0732">Signal</keyword>
<comment type="subcellular location">
    <subcellularLocation>
        <location evidence="3">Secreted</location>
    </subcellularLocation>
</comment>
<accession>A0A830BZE3</accession>
<evidence type="ECO:0000256" key="10">
    <source>
        <dbReference type="RuleBase" id="RU361203"/>
    </source>
</evidence>
<evidence type="ECO:0000259" key="14">
    <source>
        <dbReference type="Pfam" id="PF17808"/>
    </source>
</evidence>
<protein>
    <recommendedName>
        <fullName evidence="10">Purple acid phosphatase</fullName>
        <ecNumber evidence="10">3.1.3.2</ecNumber>
    </recommendedName>
</protein>
<dbReference type="Gene3D" id="3.60.21.10">
    <property type="match status" value="1"/>
</dbReference>
<comment type="similarity">
    <text evidence="4 10">Belongs to the metallophosphoesterase superfamily. Purple acid phosphatase family.</text>
</comment>
<dbReference type="InterPro" id="IPR040974">
    <property type="entry name" value="Fn3_PAP"/>
</dbReference>
<feature type="chain" id="PRO_5033108663" description="Purple acid phosphatase" evidence="10">
    <location>
        <begin position="21"/>
        <end position="619"/>
    </location>
</feature>
<dbReference type="EC" id="3.1.3.2" evidence="10"/>
<dbReference type="InterPro" id="IPR029052">
    <property type="entry name" value="Metallo-depent_PP-like"/>
</dbReference>
<evidence type="ECO:0000256" key="5">
    <source>
        <dbReference type="ARBA" id="ARBA00011738"/>
    </source>
</evidence>
<dbReference type="InterPro" id="IPR004843">
    <property type="entry name" value="Calcineurin-like_PHP"/>
</dbReference>
<evidence type="ECO:0000256" key="2">
    <source>
        <dbReference type="ARBA" id="ARBA00001962"/>
    </source>
</evidence>
<dbReference type="Gene3D" id="2.60.40.380">
    <property type="entry name" value="Purple acid phosphatase-like, N-terminal"/>
    <property type="match status" value="1"/>
</dbReference>
<dbReference type="Proteomes" id="UP000653305">
    <property type="component" value="Unassembled WGS sequence"/>
</dbReference>
<comment type="catalytic activity">
    <reaction evidence="10">
        <text>a phosphate monoester + H2O = an alcohol + phosphate</text>
        <dbReference type="Rhea" id="RHEA:15017"/>
        <dbReference type="ChEBI" id="CHEBI:15377"/>
        <dbReference type="ChEBI" id="CHEBI:30879"/>
        <dbReference type="ChEBI" id="CHEBI:43474"/>
        <dbReference type="ChEBI" id="CHEBI:67140"/>
        <dbReference type="EC" id="3.1.3.2"/>
    </reaction>
</comment>
<feature type="domain" description="Calcineurin-like phosphoesterase" evidence="11">
    <location>
        <begin position="308"/>
        <end position="523"/>
    </location>
</feature>
<feature type="domain" description="Purple acid phosphatase N-terminal" evidence="13">
    <location>
        <begin position="197"/>
        <end position="298"/>
    </location>
</feature>
<dbReference type="InterPro" id="IPR008963">
    <property type="entry name" value="Purple_acid_Pase-like_N"/>
</dbReference>
<dbReference type="GO" id="GO:0046872">
    <property type="term" value="F:metal ion binding"/>
    <property type="evidence" value="ECO:0007669"/>
    <property type="project" value="InterPro"/>
</dbReference>
<dbReference type="SUPFAM" id="SSF56300">
    <property type="entry name" value="Metallo-dependent phosphatases"/>
    <property type="match status" value="1"/>
</dbReference>
<evidence type="ECO:0000256" key="8">
    <source>
        <dbReference type="ARBA" id="ARBA00022833"/>
    </source>
</evidence>
<evidence type="ECO:0000256" key="1">
    <source>
        <dbReference type="ARBA" id="ARBA00001947"/>
    </source>
</evidence>
<evidence type="ECO:0000256" key="6">
    <source>
        <dbReference type="ARBA" id="ARBA00022525"/>
    </source>
</evidence>
<dbReference type="InterPro" id="IPR025733">
    <property type="entry name" value="PAPs_C"/>
</dbReference>
<evidence type="ECO:0000256" key="9">
    <source>
        <dbReference type="ARBA" id="ARBA00023180"/>
    </source>
</evidence>
<feature type="domain" description="Purple acid phosphatase Fn3-like" evidence="14">
    <location>
        <begin position="58"/>
        <end position="191"/>
    </location>
</feature>
<name>A0A830BZE3_9LAMI</name>
<dbReference type="Pfam" id="PF16656">
    <property type="entry name" value="Pur_ac_phosph_N"/>
    <property type="match status" value="1"/>
</dbReference>
<feature type="signal peptide" evidence="10">
    <location>
        <begin position="1"/>
        <end position="20"/>
    </location>
</feature>
<reference evidence="15" key="1">
    <citation type="submission" date="2020-07" db="EMBL/GenBank/DDBJ databases">
        <title>Ethylene signaling mediates host invasion by parasitic plants.</title>
        <authorList>
            <person name="Yoshida S."/>
        </authorList>
    </citation>
    <scope>NUCLEOTIDE SEQUENCE</scope>
    <source>
        <strain evidence="15">Okayama</strain>
    </source>
</reference>
<gene>
    <name evidence="15" type="ORF">PHJA_001101100</name>
</gene>
<dbReference type="PANTHER" id="PTHR45778">
    <property type="entry name" value="PURPLE ACID PHOSPHATASE-RELATED"/>
    <property type="match status" value="1"/>
</dbReference>
<dbReference type="OrthoDB" id="45007at2759"/>
<evidence type="ECO:0000256" key="3">
    <source>
        <dbReference type="ARBA" id="ARBA00004613"/>
    </source>
</evidence>
<evidence type="ECO:0000259" key="11">
    <source>
        <dbReference type="Pfam" id="PF00149"/>
    </source>
</evidence>
<dbReference type="Pfam" id="PF17808">
    <property type="entry name" value="fn3_PAP"/>
    <property type="match status" value="1"/>
</dbReference>
<evidence type="ECO:0000259" key="13">
    <source>
        <dbReference type="Pfam" id="PF16656"/>
    </source>
</evidence>
<keyword evidence="9" id="KW-0325">Glycoprotein</keyword>
<sequence length="619" mass="68692">MPRTPLIFTTLIILSINISAQIRKPAISHQFRVLNRRHLIQCPDPNPYLQLKTSSDNSTLSDDAYITVTVAGVLLPSKTDWVAMISPSHSNVTTCVENAFKYAQTGDFTNLPLLCHYPVKAQYVSSDPDYLKCIKKECKKRVGGKCIIRTCAATLRFHVINIRTDIEFVLFGGGFQSPCILTRSHPLSFANPNMPLYAHLSSTGSTGTSMRLTWVSGDKTAQQVQYGNGHTATSSVSTFSQAHMCTSSYLESPAIDFGWHDPGYIHSAVMTGFSPSTTYSYKYGSDSVGWSDECRFRTPPAAGGSSELKFLAYGDMGKAPLDSSVEHYIQPGSISVVKAMADEVSSGSIDSIFHIGDISYATGFLVEWDFFLHLISPLASHVSYMTAIGNHERDYVNSGSVYITPDSGGECGVPYETYFPMPTQAKDKPWYSIEQGTVHFTVISTEHNWSLNSEQYQWMKNDMDAVDRTKTPWLIFIGHRPMYTSSPGYSYLPSADSKFVDAVEPLLLSNKVDLALFGHVHNYERTCAMYQQKCKSMPMKDTNGIDTYDNTNYSAPVHAIIGMAGFTLDGFTINDNSWSLAKISQFGYIRTQVTRNELKVEFVNAGTRNIGDSFRIIKS</sequence>
<evidence type="ECO:0000256" key="4">
    <source>
        <dbReference type="ARBA" id="ARBA00008723"/>
    </source>
</evidence>
<feature type="domain" description="Purple acid phosphatase C-terminal" evidence="12">
    <location>
        <begin position="555"/>
        <end position="613"/>
    </location>
</feature>